<keyword evidence="2" id="KW-1185">Reference proteome</keyword>
<organism evidence="1 2">
    <name type="scientific">Micromonas pusilla virus SP1</name>
    <name type="common">MpV-SP1</name>
    <dbReference type="NCBI Taxonomy" id="373996"/>
    <lineage>
        <taxon>Viruses</taxon>
        <taxon>Varidnaviria</taxon>
        <taxon>Bamfordvirae</taxon>
        <taxon>Nucleocytoviricota</taxon>
        <taxon>Megaviricetes</taxon>
        <taxon>Algavirales</taxon>
        <taxon>Phycodnaviridae</taxon>
        <taxon>Prasinovirus</taxon>
        <taxon>Prasinovirus micromonas</taxon>
    </lineage>
</organism>
<dbReference type="EMBL" id="JF974320">
    <property type="protein sequence ID" value="AET84929.1"/>
    <property type="molecule type" value="Genomic_DNA"/>
</dbReference>
<protein>
    <submittedName>
        <fullName evidence="1">Uncharacterized protein</fullName>
    </submittedName>
</protein>
<name>G9E6A2_MPSP1</name>
<evidence type="ECO:0000313" key="2">
    <source>
        <dbReference type="Proteomes" id="UP000232710"/>
    </source>
</evidence>
<sequence length="107" mass="12901">MPEFFTSISKRKEFDKIMKQKIDHLVNLSGLATNRNREAAIKIQRSWRRTKTPEHKMKLAQLVNKLTKNYIQMNKVNELSRQLENMKLYNRDKNRNVIMTNINLRKK</sequence>
<accession>G9E6A2</accession>
<evidence type="ECO:0000313" key="1">
    <source>
        <dbReference type="EMBL" id="AET84929.1"/>
    </source>
</evidence>
<proteinExistence type="predicted"/>
<reference evidence="1 2" key="1">
    <citation type="submission" date="2010-12" db="EMBL/GenBank/DDBJ databases">
        <title>The Genome Sequence of Micromonas pusilla virus SP1.</title>
        <authorList>
            <consortium name="The Broad Institute Genome Sequencing Platform"/>
            <person name="Henn M.R."/>
            <person name="Suttle C."/>
            <person name="Winget D."/>
            <person name="Chan A."/>
            <person name="Levin J."/>
            <person name="Malboeuf C."/>
            <person name="Casali M."/>
            <person name="Russ C."/>
            <person name="Lennon N."/>
            <person name="Chapman S.B."/>
            <person name="Erlich R."/>
            <person name="Young S.K."/>
            <person name="Yandava C."/>
            <person name="Zeng Q."/>
            <person name="Alvarado L."/>
            <person name="Anderson S."/>
            <person name="Berlin A."/>
            <person name="Chen Z."/>
            <person name="Freedman E."/>
            <person name="Gellesch M."/>
            <person name="Goldberg J."/>
            <person name="Green L."/>
            <person name="Griggs A."/>
            <person name="Gujja S."/>
            <person name="Heilman E.R."/>
            <person name="Heiman D."/>
            <person name="Hollinger A."/>
            <person name="Howarth C."/>
            <person name="Larson L."/>
            <person name="Mehta T."/>
            <person name="Pearson M."/>
            <person name="Roberts A."/>
            <person name="Ryan E."/>
            <person name="Saif S."/>
            <person name="Shea T."/>
            <person name="Shenoy N."/>
            <person name="Sisk P."/>
            <person name="Stolte C."/>
            <person name="Sykes S."/>
            <person name="White J."/>
            <person name="Haas B."/>
            <person name="Nusbaum C."/>
            <person name="Birren B."/>
        </authorList>
    </citation>
    <scope>NUCLEOTIDE SEQUENCE [LARGE SCALE GENOMIC DNA]</scope>
    <source>
        <strain evidence="1 2">SP1</strain>
    </source>
</reference>
<gene>
    <name evidence="1" type="ORF">MPXG_00131</name>
</gene>
<organismHost>
    <name type="scientific">Micromonas pusilla</name>
    <name type="common">Picoplanktonic green alga</name>
    <name type="synonym">Chromulina pusilla</name>
    <dbReference type="NCBI Taxonomy" id="38833"/>
</organismHost>
<dbReference type="Proteomes" id="UP000232710">
    <property type="component" value="Segment"/>
</dbReference>